<protein>
    <recommendedName>
        <fullName evidence="3">Plastid lipid-associated protein/fibrillin conserved domain-containing protein</fullName>
    </recommendedName>
</protein>
<dbReference type="Proteomes" id="UP000626109">
    <property type="component" value="Unassembled WGS sequence"/>
</dbReference>
<proteinExistence type="predicted"/>
<evidence type="ECO:0008006" key="3">
    <source>
        <dbReference type="Google" id="ProtNLM"/>
    </source>
</evidence>
<feature type="non-terminal residue" evidence="1">
    <location>
        <position position="237"/>
    </location>
</feature>
<evidence type="ECO:0000313" key="1">
    <source>
        <dbReference type="EMBL" id="CAE8675557.1"/>
    </source>
</evidence>
<evidence type="ECO:0000313" key="2">
    <source>
        <dbReference type="Proteomes" id="UP000626109"/>
    </source>
</evidence>
<accession>A0A813JF38</accession>
<dbReference type="EMBL" id="CAJNNW010025092">
    <property type="protein sequence ID" value="CAE8675557.1"/>
    <property type="molecule type" value="Genomic_DNA"/>
</dbReference>
<organism evidence="1 2">
    <name type="scientific">Polarella glacialis</name>
    <name type="common">Dinoflagellate</name>
    <dbReference type="NCBI Taxonomy" id="89957"/>
    <lineage>
        <taxon>Eukaryota</taxon>
        <taxon>Sar</taxon>
        <taxon>Alveolata</taxon>
        <taxon>Dinophyceae</taxon>
        <taxon>Suessiales</taxon>
        <taxon>Suessiaceae</taxon>
        <taxon>Polarella</taxon>
    </lineage>
</organism>
<dbReference type="AlphaFoldDB" id="A0A813JF38"/>
<name>A0A813JF38_POLGL</name>
<comment type="caution">
    <text evidence="1">The sequence shown here is derived from an EMBL/GenBank/DDBJ whole genome shotgun (WGS) entry which is preliminary data.</text>
</comment>
<reference evidence="1" key="1">
    <citation type="submission" date="2021-02" db="EMBL/GenBank/DDBJ databases">
        <authorList>
            <person name="Dougan E. K."/>
            <person name="Rhodes N."/>
            <person name="Thang M."/>
            <person name="Chan C."/>
        </authorList>
    </citation>
    <scope>NUCLEOTIDE SEQUENCE</scope>
</reference>
<sequence>MACAADSLSSRRRSSRSLCALAAVAATIASIAPAFTGVGCSWRRSSQHLVARGSASAPFPIWEDDIDISRTVRELLAEAKPPEEAMRQAAVTWPGLWRVVQAPHLRSIGSVALTRVDVYYDIATQGDGFAIRSFVRFEGPLWHGWLNAAGDVHALPVKTPEVEINFSDFWVDLDSALPRKASEQRDEMLRSIAAPFFVRDLSHFPVSAVDGRSNLTIFRFPPLDVEIVAQRIGESGS</sequence>
<gene>
    <name evidence="1" type="ORF">PGLA2088_LOCUS19443</name>
</gene>